<evidence type="ECO:0000256" key="3">
    <source>
        <dbReference type="ARBA" id="ARBA00022723"/>
    </source>
</evidence>
<organism evidence="8 9">
    <name type="scientific">Dendrobium thyrsiflorum</name>
    <name type="common">Pinecone-like raceme dendrobium</name>
    <name type="synonym">Orchid</name>
    <dbReference type="NCBI Taxonomy" id="117978"/>
    <lineage>
        <taxon>Eukaryota</taxon>
        <taxon>Viridiplantae</taxon>
        <taxon>Streptophyta</taxon>
        <taxon>Embryophyta</taxon>
        <taxon>Tracheophyta</taxon>
        <taxon>Spermatophyta</taxon>
        <taxon>Magnoliopsida</taxon>
        <taxon>Liliopsida</taxon>
        <taxon>Asparagales</taxon>
        <taxon>Orchidaceae</taxon>
        <taxon>Epidendroideae</taxon>
        <taxon>Malaxideae</taxon>
        <taxon>Dendrobiinae</taxon>
        <taxon>Dendrobium</taxon>
    </lineage>
</organism>
<sequence>MLPKNVLKPDLGPKTYIAYGFAEELGSGDSVTKLHCDVSDAVNVLTHTKEVSLTKDQLSKIERLKKEKQEATIKLHNEGKQDVDSTSNCKDRQAFARRQTGAHRSWSSLQTGAHRSWSSPQTGAHRSWSSLQTGAHRSWSSPQTGAHRSWSSVGYLPERRRPKIRRVSQAAFQEFKHIYDPPVTKVFHPIHDQSFYLSMDHKRKLKEEYGIEPWSFVQKLGEAVFIPAGCPHQVRNLKSCIKVALDFVSPENVRECVRLTEEFRMLPRDHRAKKDKLEVKKIALHAFIHVVKALDELLVQSKA</sequence>
<dbReference type="PANTHER" id="PTHR12549">
    <property type="entry name" value="JMJC DOMAIN-CONTAINING HISTONE DEMETHYLATION PROTEIN"/>
    <property type="match status" value="1"/>
</dbReference>
<dbReference type="Pfam" id="PF02373">
    <property type="entry name" value="JmjC"/>
    <property type="match status" value="1"/>
</dbReference>
<evidence type="ECO:0000256" key="6">
    <source>
        <dbReference type="SAM" id="MobiDB-lite"/>
    </source>
</evidence>
<proteinExistence type="inferred from homology"/>
<keyword evidence="3" id="KW-0479">Metal-binding</keyword>
<dbReference type="InterPro" id="IPR045109">
    <property type="entry name" value="LSDs-like"/>
</dbReference>
<dbReference type="Gene3D" id="2.60.120.650">
    <property type="entry name" value="Cupin"/>
    <property type="match status" value="1"/>
</dbReference>
<feature type="compositionally biased region" description="Polar residues" evidence="6">
    <location>
        <begin position="105"/>
        <end position="152"/>
    </location>
</feature>
<dbReference type="Proteomes" id="UP001552299">
    <property type="component" value="Unassembled WGS sequence"/>
</dbReference>
<comment type="subcellular location">
    <subcellularLocation>
        <location evidence="1">Nucleus</location>
    </subcellularLocation>
</comment>
<reference evidence="8 9" key="1">
    <citation type="journal article" date="2024" name="Plant Biotechnol. J.">
        <title>Dendrobium thyrsiflorum genome and its molecular insights into genes involved in important horticultural traits.</title>
        <authorList>
            <person name="Chen B."/>
            <person name="Wang J.Y."/>
            <person name="Zheng P.J."/>
            <person name="Li K.L."/>
            <person name="Liang Y.M."/>
            <person name="Chen X.F."/>
            <person name="Zhang C."/>
            <person name="Zhao X."/>
            <person name="He X."/>
            <person name="Zhang G.Q."/>
            <person name="Liu Z.J."/>
            <person name="Xu Q."/>
        </authorList>
    </citation>
    <scope>NUCLEOTIDE SEQUENCE [LARGE SCALE GENOMIC DNA]</scope>
    <source>
        <strain evidence="8">GZMU011</strain>
    </source>
</reference>
<evidence type="ECO:0000313" key="8">
    <source>
        <dbReference type="EMBL" id="KAL0928758.1"/>
    </source>
</evidence>
<protein>
    <recommendedName>
        <fullName evidence="7">JmjC domain-containing protein</fullName>
    </recommendedName>
</protein>
<dbReference type="PROSITE" id="PS51184">
    <property type="entry name" value="JMJC"/>
    <property type="match status" value="1"/>
</dbReference>
<evidence type="ECO:0000256" key="2">
    <source>
        <dbReference type="ARBA" id="ARBA00006801"/>
    </source>
</evidence>
<dbReference type="GO" id="GO:0046872">
    <property type="term" value="F:metal ion binding"/>
    <property type="evidence" value="ECO:0007669"/>
    <property type="project" value="UniProtKB-KW"/>
</dbReference>
<evidence type="ECO:0000313" key="9">
    <source>
        <dbReference type="Proteomes" id="UP001552299"/>
    </source>
</evidence>
<dbReference type="PANTHER" id="PTHR12549:SF11">
    <property type="entry name" value="LYSINE-SPECIFIC DEMETHYLASE JMJ25"/>
    <property type="match status" value="1"/>
</dbReference>
<evidence type="ECO:0000259" key="7">
    <source>
        <dbReference type="PROSITE" id="PS51184"/>
    </source>
</evidence>
<accession>A0ABD0VWL6</accession>
<keyword evidence="9" id="KW-1185">Reference proteome</keyword>
<dbReference type="AlphaFoldDB" id="A0ABD0VWL6"/>
<keyword evidence="4" id="KW-0539">Nucleus</keyword>
<dbReference type="EMBL" id="JANQDX010000001">
    <property type="protein sequence ID" value="KAL0928758.1"/>
    <property type="molecule type" value="Genomic_DNA"/>
</dbReference>
<gene>
    <name evidence="8" type="ORF">M5K25_000679</name>
</gene>
<keyword evidence="5" id="KW-0175">Coiled coil</keyword>
<evidence type="ECO:0000256" key="5">
    <source>
        <dbReference type="SAM" id="Coils"/>
    </source>
</evidence>
<evidence type="ECO:0000256" key="4">
    <source>
        <dbReference type="ARBA" id="ARBA00023242"/>
    </source>
</evidence>
<dbReference type="GO" id="GO:0005634">
    <property type="term" value="C:nucleus"/>
    <property type="evidence" value="ECO:0007669"/>
    <property type="project" value="UniProtKB-SubCell"/>
</dbReference>
<feature type="coiled-coil region" evidence="5">
    <location>
        <begin position="54"/>
        <end position="81"/>
    </location>
</feature>
<dbReference type="SUPFAM" id="SSF51197">
    <property type="entry name" value="Clavaminate synthase-like"/>
    <property type="match status" value="1"/>
</dbReference>
<evidence type="ECO:0000256" key="1">
    <source>
        <dbReference type="ARBA" id="ARBA00004123"/>
    </source>
</evidence>
<name>A0ABD0VWL6_DENTH</name>
<comment type="similarity">
    <text evidence="2">Belongs to the JARID1 histone demethylase family.</text>
</comment>
<dbReference type="SMART" id="SM00558">
    <property type="entry name" value="JmjC"/>
    <property type="match status" value="1"/>
</dbReference>
<comment type="caution">
    <text evidence="8">The sequence shown here is derived from an EMBL/GenBank/DDBJ whole genome shotgun (WGS) entry which is preliminary data.</text>
</comment>
<dbReference type="InterPro" id="IPR003347">
    <property type="entry name" value="JmjC_dom"/>
</dbReference>
<feature type="domain" description="JmjC" evidence="7">
    <location>
        <begin position="1"/>
        <end position="264"/>
    </location>
</feature>
<feature type="region of interest" description="Disordered" evidence="6">
    <location>
        <begin position="97"/>
        <end position="152"/>
    </location>
</feature>